<evidence type="ECO:0000313" key="2">
    <source>
        <dbReference type="EMBL" id="MDG0809732.1"/>
    </source>
</evidence>
<organism evidence="2 3">
    <name type="scientific">Cohnella rhizosphaerae</name>
    <dbReference type="NCBI Taxonomy" id="1457232"/>
    <lineage>
        <taxon>Bacteria</taxon>
        <taxon>Bacillati</taxon>
        <taxon>Bacillota</taxon>
        <taxon>Bacilli</taxon>
        <taxon>Bacillales</taxon>
        <taxon>Paenibacillaceae</taxon>
        <taxon>Cohnella</taxon>
    </lineage>
</organism>
<accession>A0A9X4KRY6</accession>
<dbReference type="Proteomes" id="UP001153404">
    <property type="component" value="Unassembled WGS sequence"/>
</dbReference>
<feature type="compositionally biased region" description="Polar residues" evidence="1">
    <location>
        <begin position="238"/>
        <end position="247"/>
    </location>
</feature>
<reference evidence="2" key="1">
    <citation type="submission" date="2022-10" db="EMBL/GenBank/DDBJ databases">
        <title>Comparative genomic analysis of Cohnella hashimotonis sp. nov., isolated from the International Space Station.</title>
        <authorList>
            <person name="Simpson A."/>
            <person name="Venkateswaran K."/>
        </authorList>
    </citation>
    <scope>NUCLEOTIDE SEQUENCE</scope>
    <source>
        <strain evidence="2">DSM 28161</strain>
    </source>
</reference>
<evidence type="ECO:0000313" key="3">
    <source>
        <dbReference type="Proteomes" id="UP001153404"/>
    </source>
</evidence>
<feature type="compositionally biased region" description="Polar residues" evidence="1">
    <location>
        <begin position="35"/>
        <end position="50"/>
    </location>
</feature>
<evidence type="ECO:0008006" key="4">
    <source>
        <dbReference type="Google" id="ProtNLM"/>
    </source>
</evidence>
<protein>
    <recommendedName>
        <fullName evidence="4">Glycine zipper domain-containing protein</fullName>
    </recommendedName>
</protein>
<keyword evidence="3" id="KW-1185">Reference proteome</keyword>
<dbReference type="AlphaFoldDB" id="A0A9X4KRY6"/>
<name>A0A9X4KRY6_9BACL</name>
<dbReference type="RefSeq" id="WP_277531210.1">
    <property type="nucleotide sequence ID" value="NZ_JAPDIA010000003.1"/>
</dbReference>
<feature type="compositionally biased region" description="Polar residues" evidence="1">
    <location>
        <begin position="189"/>
        <end position="210"/>
    </location>
</feature>
<evidence type="ECO:0000256" key="1">
    <source>
        <dbReference type="SAM" id="MobiDB-lite"/>
    </source>
</evidence>
<comment type="caution">
    <text evidence="2">The sequence shown here is derived from an EMBL/GenBank/DDBJ whole genome shotgun (WGS) entry which is preliminary data.</text>
</comment>
<feature type="compositionally biased region" description="Basic and acidic residues" evidence="1">
    <location>
        <begin position="21"/>
        <end position="33"/>
    </location>
</feature>
<gene>
    <name evidence="2" type="ORF">OMP40_10570</name>
</gene>
<feature type="region of interest" description="Disordered" evidence="1">
    <location>
        <begin position="189"/>
        <end position="247"/>
    </location>
</feature>
<dbReference type="EMBL" id="JAPDIA010000003">
    <property type="protein sequence ID" value="MDG0809732.1"/>
    <property type="molecule type" value="Genomic_DNA"/>
</dbReference>
<sequence length="247" mass="25401">MGGGPGNGIVPSNGTPLNSVPERRSLPTSEKGRGFSSSKRGFTGTINQGNLSKAINNPVPKLVESKLLKTAGKWIKPLGYIATATSIATAKPGEERNKQIRGAVGNAAGTAIGATLGSIVPGAGTLVGGLVGGYVGEKLAEGKVGKAVQGWISGGSKWVRGLGKRRSKKEKTPDELSVASNLNTVQANVSANEEQSKMSGFSTANASQGLKASPPPRSRKHLSTGSINAGDDVGRGQRSWNFIRRST</sequence>
<proteinExistence type="predicted"/>
<feature type="region of interest" description="Disordered" evidence="1">
    <location>
        <begin position="1"/>
        <end position="50"/>
    </location>
</feature>